<dbReference type="AlphaFoldDB" id="A0A8J2JWZ3"/>
<evidence type="ECO:0000259" key="1">
    <source>
        <dbReference type="Pfam" id="PF05699"/>
    </source>
</evidence>
<dbReference type="Proteomes" id="UP000708208">
    <property type="component" value="Unassembled WGS sequence"/>
</dbReference>
<proteinExistence type="predicted"/>
<gene>
    <name evidence="2" type="ORF">AFUS01_LOCUS15775</name>
</gene>
<dbReference type="EMBL" id="CAJVCH010141415">
    <property type="protein sequence ID" value="CAG7726899.1"/>
    <property type="molecule type" value="Genomic_DNA"/>
</dbReference>
<comment type="caution">
    <text evidence="2">The sequence shown here is derived from an EMBL/GenBank/DDBJ whole genome shotgun (WGS) entry which is preliminary data.</text>
</comment>
<protein>
    <recommendedName>
        <fullName evidence="1">HAT C-terminal dimerisation domain-containing protein</fullName>
    </recommendedName>
</protein>
<accession>A0A8J2JWZ3</accession>
<reference evidence="2" key="1">
    <citation type="submission" date="2021-06" db="EMBL/GenBank/DDBJ databases">
        <authorList>
            <person name="Hodson N. C."/>
            <person name="Mongue J. A."/>
            <person name="Jaron S. K."/>
        </authorList>
    </citation>
    <scope>NUCLEOTIDE SEQUENCE</scope>
</reference>
<feature type="domain" description="HAT C-terminal dimerisation" evidence="1">
    <location>
        <begin position="121"/>
        <end position="175"/>
    </location>
</feature>
<dbReference type="Pfam" id="PF05699">
    <property type="entry name" value="Dimer_Tnp_hAT"/>
    <property type="match status" value="1"/>
</dbReference>
<dbReference type="OrthoDB" id="1607513at2759"/>
<dbReference type="InterPro" id="IPR008906">
    <property type="entry name" value="HATC_C_dom"/>
</dbReference>
<keyword evidence="3" id="KW-1185">Reference proteome</keyword>
<evidence type="ECO:0000313" key="3">
    <source>
        <dbReference type="Proteomes" id="UP000708208"/>
    </source>
</evidence>
<name>A0A8J2JWZ3_9HEXA</name>
<evidence type="ECO:0000313" key="2">
    <source>
        <dbReference type="EMBL" id="CAG7726899.1"/>
    </source>
</evidence>
<organism evidence="2 3">
    <name type="scientific">Allacma fusca</name>
    <dbReference type="NCBI Taxonomy" id="39272"/>
    <lineage>
        <taxon>Eukaryota</taxon>
        <taxon>Metazoa</taxon>
        <taxon>Ecdysozoa</taxon>
        <taxon>Arthropoda</taxon>
        <taxon>Hexapoda</taxon>
        <taxon>Collembola</taxon>
        <taxon>Symphypleona</taxon>
        <taxon>Sminthuridae</taxon>
        <taxon>Allacma</taxon>
    </lineage>
</organism>
<dbReference type="GO" id="GO:0046983">
    <property type="term" value="F:protein dimerization activity"/>
    <property type="evidence" value="ECO:0007669"/>
    <property type="project" value="InterPro"/>
</dbReference>
<sequence length="195" mass="22295">MSLSAASYVDLYDHLESYTDETKCHSAILSAAKKACEKLNDYYPKSDGLVYVVGIVLDPRCKLDWHKSVGYKNMVPSYKALVTKCWRSFYKSTEESPKDDDVVLDVFERQMKRAKYDSRDELEKYLSDGPVKSSDLPNGVLSWWKDHENIYPNLSKMARDFLGVSATGVPVECLFYEPTNFIKFGVMKPLLTQNS</sequence>
<dbReference type="PANTHER" id="PTHR23272">
    <property type="entry name" value="BED FINGER-RELATED"/>
    <property type="match status" value="1"/>
</dbReference>